<dbReference type="Pfam" id="PF01663">
    <property type="entry name" value="Phosphodiest"/>
    <property type="match status" value="1"/>
</dbReference>
<sequence length="413" mass="46675">MIFIPMSDYLAGFRFATFLLCFFAGLAVFIIGFIPTSIHKLEPASGASLFHKCINITQSHDICQKLTQASYPERYDHVVLIVIDALRADFIPSVSNNPEFNIKLPFIEGLIKQKKALPFISQVHSPTVTLPRIRSLVTGGVSNFMDVIMNLNAAELKEDNVLLQAKSKNLKTVFYGDNTWLKLFPNSFTRSKGTHSFFVSDFKEVDDNVTVKMKSEFDDIDWDIMILHYLGVDHIGHSHGPLSHHLPPKLREMDNIVKFIYDSLRSKSRFHSLIVICGDHGMTSSGSHGGVSKPELLTPLIFINVNRSHNYHGVTTADQIDFASTMSVLLGLPIPANSFGNLLSGVLRYSHFDRVQTLYAMLNNLFQLFEVHKTLFTKEAEMYGERAYFPQASLKRNTKFGTFSYLPFSQCIY</sequence>
<evidence type="ECO:0000256" key="1">
    <source>
        <dbReference type="ARBA" id="ARBA00004477"/>
    </source>
</evidence>
<name>A0AAV6UF01_9ARAC</name>
<evidence type="ECO:0000256" key="7">
    <source>
        <dbReference type="ARBA" id="ARBA00022824"/>
    </source>
</evidence>
<evidence type="ECO:0008006" key="13">
    <source>
        <dbReference type="Google" id="ProtNLM"/>
    </source>
</evidence>
<feature type="transmembrane region" description="Helical" evidence="10">
    <location>
        <begin position="12"/>
        <end position="34"/>
    </location>
</feature>
<protein>
    <recommendedName>
        <fullName evidence="13">GPI ethanolamine phosphate transferase 2</fullName>
    </recommendedName>
</protein>
<dbReference type="Proteomes" id="UP000827092">
    <property type="component" value="Unassembled WGS sequence"/>
</dbReference>
<keyword evidence="8 10" id="KW-1133">Transmembrane helix</keyword>
<comment type="similarity">
    <text evidence="3">Belongs to the PIGG/PIGN/PIGO family. PIGG subfamily.</text>
</comment>
<keyword evidence="9 10" id="KW-0472">Membrane</keyword>
<dbReference type="EMBL" id="JAFNEN010000493">
    <property type="protein sequence ID" value="KAG8181846.1"/>
    <property type="molecule type" value="Genomic_DNA"/>
</dbReference>
<evidence type="ECO:0000256" key="6">
    <source>
        <dbReference type="ARBA" id="ARBA00022692"/>
    </source>
</evidence>
<keyword evidence="7" id="KW-0256">Endoplasmic reticulum</keyword>
<dbReference type="InterPro" id="IPR037674">
    <property type="entry name" value="PIG-G_N"/>
</dbReference>
<evidence type="ECO:0000313" key="11">
    <source>
        <dbReference type="EMBL" id="KAG8181846.1"/>
    </source>
</evidence>
<dbReference type="InterPro" id="IPR002591">
    <property type="entry name" value="Phosphodiest/P_Trfase"/>
</dbReference>
<evidence type="ECO:0000256" key="3">
    <source>
        <dbReference type="ARBA" id="ARBA00005315"/>
    </source>
</evidence>
<dbReference type="Gene3D" id="3.40.720.10">
    <property type="entry name" value="Alkaline Phosphatase, subunit A"/>
    <property type="match status" value="2"/>
</dbReference>
<reference evidence="11 12" key="1">
    <citation type="journal article" date="2022" name="Nat. Ecol. Evol.">
        <title>A masculinizing supergene underlies an exaggerated male reproductive morph in a spider.</title>
        <authorList>
            <person name="Hendrickx F."/>
            <person name="De Corte Z."/>
            <person name="Sonet G."/>
            <person name="Van Belleghem S.M."/>
            <person name="Kostlbacher S."/>
            <person name="Vangestel C."/>
        </authorList>
    </citation>
    <scope>NUCLEOTIDE SEQUENCE [LARGE SCALE GENOMIC DNA]</scope>
    <source>
        <strain evidence="11">W744_W776</strain>
    </source>
</reference>
<keyword evidence="4" id="KW-0337">GPI-anchor biosynthesis</keyword>
<gene>
    <name evidence="11" type="ORF">JTE90_003993</name>
</gene>
<keyword evidence="5" id="KW-0808">Transferase</keyword>
<dbReference type="GO" id="GO:0005789">
    <property type="term" value="C:endoplasmic reticulum membrane"/>
    <property type="evidence" value="ECO:0007669"/>
    <property type="project" value="UniProtKB-SubCell"/>
</dbReference>
<keyword evidence="12" id="KW-1185">Reference proteome</keyword>
<dbReference type="PANTHER" id="PTHR23072">
    <property type="entry name" value="PHOSPHATIDYLINOSITOL GLYCAN-RELATED"/>
    <property type="match status" value="1"/>
</dbReference>
<keyword evidence="6 10" id="KW-0812">Transmembrane</keyword>
<evidence type="ECO:0000256" key="4">
    <source>
        <dbReference type="ARBA" id="ARBA00022502"/>
    </source>
</evidence>
<evidence type="ECO:0000256" key="2">
    <source>
        <dbReference type="ARBA" id="ARBA00004687"/>
    </source>
</evidence>
<evidence type="ECO:0000256" key="9">
    <source>
        <dbReference type="ARBA" id="ARBA00023136"/>
    </source>
</evidence>
<dbReference type="GO" id="GO:0006506">
    <property type="term" value="P:GPI anchor biosynthetic process"/>
    <property type="evidence" value="ECO:0007669"/>
    <property type="project" value="UniProtKB-KW"/>
</dbReference>
<dbReference type="InterPro" id="IPR017850">
    <property type="entry name" value="Alkaline_phosphatase_core_sf"/>
</dbReference>
<dbReference type="InterPro" id="IPR039527">
    <property type="entry name" value="PIGG/GPI7"/>
</dbReference>
<dbReference type="AlphaFoldDB" id="A0AAV6UF01"/>
<evidence type="ECO:0000256" key="10">
    <source>
        <dbReference type="SAM" id="Phobius"/>
    </source>
</evidence>
<comment type="subcellular location">
    <subcellularLocation>
        <location evidence="1">Endoplasmic reticulum membrane</location>
        <topology evidence="1">Multi-pass membrane protein</topology>
    </subcellularLocation>
</comment>
<accession>A0AAV6UF01</accession>
<dbReference type="CDD" id="cd16024">
    <property type="entry name" value="GPI_EPT_2"/>
    <property type="match status" value="1"/>
</dbReference>
<evidence type="ECO:0000313" key="12">
    <source>
        <dbReference type="Proteomes" id="UP000827092"/>
    </source>
</evidence>
<organism evidence="11 12">
    <name type="scientific">Oedothorax gibbosus</name>
    <dbReference type="NCBI Taxonomy" id="931172"/>
    <lineage>
        <taxon>Eukaryota</taxon>
        <taxon>Metazoa</taxon>
        <taxon>Ecdysozoa</taxon>
        <taxon>Arthropoda</taxon>
        <taxon>Chelicerata</taxon>
        <taxon>Arachnida</taxon>
        <taxon>Araneae</taxon>
        <taxon>Araneomorphae</taxon>
        <taxon>Entelegynae</taxon>
        <taxon>Araneoidea</taxon>
        <taxon>Linyphiidae</taxon>
        <taxon>Erigoninae</taxon>
        <taxon>Oedothorax</taxon>
    </lineage>
</organism>
<evidence type="ECO:0000256" key="5">
    <source>
        <dbReference type="ARBA" id="ARBA00022679"/>
    </source>
</evidence>
<dbReference type="PANTHER" id="PTHR23072:SF0">
    <property type="entry name" value="GPI ETHANOLAMINE PHOSPHATE TRANSFERASE 2"/>
    <property type="match status" value="1"/>
</dbReference>
<dbReference type="SUPFAM" id="SSF53649">
    <property type="entry name" value="Alkaline phosphatase-like"/>
    <property type="match status" value="1"/>
</dbReference>
<proteinExistence type="inferred from homology"/>
<comment type="caution">
    <text evidence="11">The sequence shown here is derived from an EMBL/GenBank/DDBJ whole genome shotgun (WGS) entry which is preliminary data.</text>
</comment>
<evidence type="ECO:0000256" key="8">
    <source>
        <dbReference type="ARBA" id="ARBA00022989"/>
    </source>
</evidence>
<comment type="pathway">
    <text evidence="2">Glycolipid biosynthesis; glycosylphosphatidylinositol-anchor biosynthesis.</text>
</comment>
<dbReference type="GO" id="GO:0051267">
    <property type="term" value="F:CP2 mannose-ethanolamine phosphotransferase activity"/>
    <property type="evidence" value="ECO:0007669"/>
    <property type="project" value="TreeGrafter"/>
</dbReference>